<proteinExistence type="predicted"/>
<evidence type="ECO:0000313" key="2">
    <source>
        <dbReference type="Proteomes" id="UP000032702"/>
    </source>
</evidence>
<organism evidence="1 2">
    <name type="scientific">Stigmatella aurantiaca (strain DW4/3-1)</name>
    <dbReference type="NCBI Taxonomy" id="378806"/>
    <lineage>
        <taxon>Bacteria</taxon>
        <taxon>Pseudomonadati</taxon>
        <taxon>Myxococcota</taxon>
        <taxon>Myxococcia</taxon>
        <taxon>Myxococcales</taxon>
        <taxon>Cystobacterineae</taxon>
        <taxon>Archangiaceae</taxon>
        <taxon>Stigmatella</taxon>
    </lineage>
</organism>
<accession>Q095R3</accession>
<reference evidence="1 2" key="1">
    <citation type="submission" date="2006-04" db="EMBL/GenBank/DDBJ databases">
        <authorList>
            <person name="Nierman W.C."/>
        </authorList>
    </citation>
    <scope>NUCLEOTIDE SEQUENCE [LARGE SCALE GENOMIC DNA]</scope>
    <source>
        <strain evidence="1 2">DW4/3-1</strain>
    </source>
</reference>
<evidence type="ECO:0000313" key="1">
    <source>
        <dbReference type="EMBL" id="EAU67468.1"/>
    </source>
</evidence>
<name>Q095R3_STIAD</name>
<comment type="caution">
    <text evidence="1">The sequence shown here is derived from an EMBL/GenBank/DDBJ whole genome shotgun (WGS) entry which is preliminary data.</text>
</comment>
<dbReference type="RefSeq" id="WP_002612931.1">
    <property type="nucleotide sequence ID" value="NC_014623.1"/>
</dbReference>
<evidence type="ECO:0008006" key="3">
    <source>
        <dbReference type="Google" id="ProtNLM"/>
    </source>
</evidence>
<dbReference type="PATRIC" id="fig|378806.16.peg.6758"/>
<dbReference type="PROSITE" id="PS51257">
    <property type="entry name" value="PROKAR_LIPOPROTEIN"/>
    <property type="match status" value="1"/>
</dbReference>
<dbReference type="EMBL" id="AAMD01000032">
    <property type="protein sequence ID" value="EAU67468.1"/>
    <property type="molecule type" value="Genomic_DNA"/>
</dbReference>
<dbReference type="Proteomes" id="UP000032702">
    <property type="component" value="Unassembled WGS sequence"/>
</dbReference>
<sequence length="324" mass="34491">MREPWRNCSIWTPEVSRLAWGLLVGVLCACSRSLPTPPSSPDAGGSSRYVPADGVPGCILYSEPQHTGAVPPELPELSGLAASALHPGVFWAHNDSDNGFRLYAIDEGGKVLATLTLTGASPLDLEDVAVGPCAPGQRAASCVYLADIGDNLRDRQQVRLFRLPEPTQLADATLPVEPLAFVYPDGHHDAEALIMNASTGQLAVITKTPESLGDVYVLENLRPGETGRASRLGTLQAPSGVDRMTTGASLHPSGERLLLRTYTRVWEVRRPKAPDLAALMGGQVVEVPGASQAQAEAIAFLADGDGYLLGSEFTGQPMYRTRCR</sequence>
<gene>
    <name evidence="1" type="ORF">STIAU_6963</name>
</gene>
<dbReference type="AlphaFoldDB" id="Q095R3"/>
<protein>
    <recommendedName>
        <fullName evidence="3">Lipoprotein</fullName>
    </recommendedName>
</protein>